<gene>
    <name evidence="1" type="ORF">ACFQVC_03050</name>
</gene>
<dbReference type="EMBL" id="JBHTCF010000001">
    <property type="protein sequence ID" value="MFC7303194.1"/>
    <property type="molecule type" value="Genomic_DNA"/>
</dbReference>
<dbReference type="Proteomes" id="UP001596523">
    <property type="component" value="Unassembled WGS sequence"/>
</dbReference>
<keyword evidence="2" id="KW-1185">Reference proteome</keyword>
<name>A0ABW2JBX2_9ACTN</name>
<proteinExistence type="predicted"/>
<comment type="caution">
    <text evidence="1">The sequence shown here is derived from an EMBL/GenBank/DDBJ whole genome shotgun (WGS) entry which is preliminary data.</text>
</comment>
<evidence type="ECO:0000313" key="1">
    <source>
        <dbReference type="EMBL" id="MFC7303194.1"/>
    </source>
</evidence>
<accession>A0ABW2JBX2</accession>
<organism evidence="1 2">
    <name type="scientific">Streptomyces monticola</name>
    <dbReference type="NCBI Taxonomy" id="2666263"/>
    <lineage>
        <taxon>Bacteria</taxon>
        <taxon>Bacillati</taxon>
        <taxon>Actinomycetota</taxon>
        <taxon>Actinomycetes</taxon>
        <taxon>Kitasatosporales</taxon>
        <taxon>Streptomycetaceae</taxon>
        <taxon>Streptomyces</taxon>
    </lineage>
</organism>
<evidence type="ECO:0000313" key="2">
    <source>
        <dbReference type="Proteomes" id="UP001596523"/>
    </source>
</evidence>
<sequence>MAWDEWEELKADAADKQSMQMQLNGQEAGGGGSKGAGGDGDLVVQDNELAKLGSLAYDLRERLRVDSDHARATTFDASIELLNDGLDMGPALTELHDAWSSQARTLVDACAHISNHLDYTRALHSSEDAKVATSMSASRINEYVK</sequence>
<protein>
    <recommendedName>
        <fullName evidence="3">ESX-1 secretion-associated protein</fullName>
    </recommendedName>
</protein>
<dbReference type="RefSeq" id="WP_381826093.1">
    <property type="nucleotide sequence ID" value="NZ_JBHTCF010000001.1"/>
</dbReference>
<evidence type="ECO:0008006" key="3">
    <source>
        <dbReference type="Google" id="ProtNLM"/>
    </source>
</evidence>
<reference evidence="2" key="1">
    <citation type="journal article" date="2019" name="Int. J. Syst. Evol. Microbiol.">
        <title>The Global Catalogue of Microorganisms (GCM) 10K type strain sequencing project: providing services to taxonomists for standard genome sequencing and annotation.</title>
        <authorList>
            <consortium name="The Broad Institute Genomics Platform"/>
            <consortium name="The Broad Institute Genome Sequencing Center for Infectious Disease"/>
            <person name="Wu L."/>
            <person name="Ma J."/>
        </authorList>
    </citation>
    <scope>NUCLEOTIDE SEQUENCE [LARGE SCALE GENOMIC DNA]</scope>
    <source>
        <strain evidence="2">SYNS20</strain>
    </source>
</reference>